<dbReference type="Proteomes" id="UP000093694">
    <property type="component" value="Unassembled WGS sequence"/>
</dbReference>
<gene>
    <name evidence="3" type="ORF">CLCOS_07750</name>
    <name evidence="2" type="ORF">WX73_03621</name>
</gene>
<keyword evidence="5" id="KW-1185">Reference proteome</keyword>
<name>A0A166TT67_9CLOT</name>
<protein>
    <submittedName>
        <fullName evidence="2">Uncharacterized protein</fullName>
    </submittedName>
</protein>
<reference evidence="3 5" key="2">
    <citation type="journal article" date="2016" name="Front. Microbiol.">
        <title>Industrial Acetogenic Biocatalysts: A Comparative Metabolic and Genomic Analysis.</title>
        <authorList>
            <person name="Bengelsdorf F."/>
            <person name="Poehlein A."/>
            <person name="Sonja S."/>
            <person name="Erz C."/>
            <person name="Hummel T."/>
            <person name="Hoffmeister S."/>
            <person name="Daniel R."/>
            <person name="Durre P."/>
        </authorList>
    </citation>
    <scope>NUCLEOTIDE SEQUENCE [LARGE SCALE GENOMIC DNA]</scope>
    <source>
        <strain evidence="3 5">PTA-10522</strain>
    </source>
</reference>
<reference evidence="2 4" key="1">
    <citation type="journal article" date="2015" name="Biotechnol. Bioeng.">
        <title>Genome sequence and phenotypic characterization of Caulobacter segnis.</title>
        <authorList>
            <person name="Patel S."/>
            <person name="Fletcher B."/>
            <person name="Scott D.C."/>
            <person name="Ely B."/>
        </authorList>
    </citation>
    <scope>NUCLEOTIDE SEQUENCE [LARGE SCALE GENOMIC DNA]</scope>
    <source>
        <strain evidence="2 4">PS02</strain>
    </source>
</reference>
<dbReference type="AlphaFoldDB" id="A0A166TT67"/>
<evidence type="ECO:0000313" key="5">
    <source>
        <dbReference type="Proteomes" id="UP000093694"/>
    </source>
</evidence>
<dbReference type="Proteomes" id="UP000077384">
    <property type="component" value="Unassembled WGS sequence"/>
</dbReference>
<evidence type="ECO:0000256" key="1">
    <source>
        <dbReference type="SAM" id="MobiDB-lite"/>
    </source>
</evidence>
<dbReference type="EMBL" id="LROR01000032">
    <property type="protein sequence ID" value="OBR96613.1"/>
    <property type="molecule type" value="Genomic_DNA"/>
</dbReference>
<evidence type="ECO:0000313" key="2">
    <source>
        <dbReference type="EMBL" id="OAA94051.1"/>
    </source>
</evidence>
<accession>A0A166TT67</accession>
<dbReference type="PATRIC" id="fig|1705578.3.peg.3614"/>
<organism evidence="2 4">
    <name type="scientific">Clostridium coskatii</name>
    <dbReference type="NCBI Taxonomy" id="1705578"/>
    <lineage>
        <taxon>Bacteria</taxon>
        <taxon>Bacillati</taxon>
        <taxon>Bacillota</taxon>
        <taxon>Clostridia</taxon>
        <taxon>Eubacteriales</taxon>
        <taxon>Clostridiaceae</taxon>
        <taxon>Clostridium</taxon>
    </lineage>
</organism>
<feature type="compositionally biased region" description="Pro residues" evidence="1">
    <location>
        <begin position="108"/>
        <end position="119"/>
    </location>
</feature>
<dbReference type="EMBL" id="LITQ01000008">
    <property type="protein sequence ID" value="OAA94051.1"/>
    <property type="molecule type" value="Genomic_DNA"/>
</dbReference>
<feature type="compositionally biased region" description="Low complexity" evidence="1">
    <location>
        <begin position="120"/>
        <end position="135"/>
    </location>
</feature>
<feature type="region of interest" description="Disordered" evidence="1">
    <location>
        <begin position="108"/>
        <end position="135"/>
    </location>
</feature>
<evidence type="ECO:0000313" key="4">
    <source>
        <dbReference type="Proteomes" id="UP000077384"/>
    </source>
</evidence>
<evidence type="ECO:0000313" key="3">
    <source>
        <dbReference type="EMBL" id="OBR96613.1"/>
    </source>
</evidence>
<proteinExistence type="predicted"/>
<comment type="caution">
    <text evidence="2">The sequence shown here is derived from an EMBL/GenBank/DDBJ whole genome shotgun (WGS) entry which is preliminary data.</text>
</comment>
<sequence>MHKTHSYYFNTPSYSSSTMCNSCKTYSCLYCVNTPMYNRNFSRQFSNYTNAEDTKITGFISTLEDRGFIVQEGKLKYFDILKLVSEGIIDTAFANNAGAPYATYLLPPAPNQDPSPAQKPPKGYNPNNPNNYPANIEYAAPGLDYKLRADEAIVLIGKTPPTAYNFSYKSYLGFIENEPSKDYSNTITVGNDYTGFYHNIGASMGDQINNHNIWTDNTPYGSPGDPFNSSTIIITTADKGINEQMRDALIKSGFNPGIMNDDNIPMGLTNIGLEKGKDTFSFIMRAAIWLDHDAGWNYINNLKNYVKVLRITPKTPYSYTNLWPIPNLKMHETGTTEFQVVHYARNELNYLRNEIIKKYQNEEYKPVDLDSKLWILDGYEGILQDVPVYYDNRDGLYIRTDNFQLETDEDFVILYGVDHVQAEFATFFNISFYGEEYWNGVAGANITDELKYPATEYFPKDYKNSKCYYAVKMARKVEEGNEVIIPYSTGNPSGSAYGVDNNEDAYVGFRIYANPETNVAPAIFDVIWSRAILFRKKKKQ</sequence>